<feature type="signal peptide" evidence="2">
    <location>
        <begin position="1"/>
        <end position="22"/>
    </location>
</feature>
<feature type="region of interest" description="Disordered" evidence="1">
    <location>
        <begin position="27"/>
        <end position="49"/>
    </location>
</feature>
<keyword evidence="2" id="KW-0732">Signal</keyword>
<evidence type="ECO:0000313" key="5">
    <source>
        <dbReference type="Proteomes" id="UP001346877"/>
    </source>
</evidence>
<evidence type="ECO:0000256" key="1">
    <source>
        <dbReference type="SAM" id="MobiDB-lite"/>
    </source>
</evidence>
<dbReference type="EMBL" id="CP107941">
    <property type="protein sequence ID" value="WUI84066.1"/>
    <property type="molecule type" value="Genomic_DNA"/>
</dbReference>
<protein>
    <submittedName>
        <fullName evidence="4">DUF305 domain-containing protein</fullName>
    </submittedName>
</protein>
<gene>
    <name evidence="4" type="ORF">OG375_07035</name>
</gene>
<dbReference type="InterPro" id="IPR005183">
    <property type="entry name" value="DUF305_CopM-like"/>
</dbReference>
<organism evidence="4 5">
    <name type="scientific">Micromonospora zamorensis</name>
    <dbReference type="NCBI Taxonomy" id="709883"/>
    <lineage>
        <taxon>Bacteria</taxon>
        <taxon>Bacillati</taxon>
        <taxon>Actinomycetota</taxon>
        <taxon>Actinomycetes</taxon>
        <taxon>Micromonosporales</taxon>
        <taxon>Micromonosporaceae</taxon>
        <taxon>Micromonospora</taxon>
    </lineage>
</organism>
<keyword evidence="5" id="KW-1185">Reference proteome</keyword>
<reference evidence="4 5" key="1">
    <citation type="submission" date="2022-10" db="EMBL/GenBank/DDBJ databases">
        <title>The complete genomes of actinobacterial strains from the NBC collection.</title>
        <authorList>
            <person name="Joergensen T.S."/>
            <person name="Alvarez Arevalo M."/>
            <person name="Sterndorff E.B."/>
            <person name="Faurdal D."/>
            <person name="Vuksanovic O."/>
            <person name="Mourched A.-S."/>
            <person name="Charusanti P."/>
            <person name="Shaw S."/>
            <person name="Blin K."/>
            <person name="Weber T."/>
        </authorList>
    </citation>
    <scope>NUCLEOTIDE SEQUENCE [LARGE SCALE GENOMIC DNA]</scope>
    <source>
        <strain evidence="4 5">NBC_00396</strain>
    </source>
</reference>
<dbReference type="Gene3D" id="1.20.1260.10">
    <property type="match status" value="1"/>
</dbReference>
<accession>A0ABZ1PIW9</accession>
<feature type="chain" id="PRO_5046724116" evidence="2">
    <location>
        <begin position="23"/>
        <end position="200"/>
    </location>
</feature>
<dbReference type="Proteomes" id="UP001346877">
    <property type="component" value="Chromosome"/>
</dbReference>
<feature type="domain" description="DUF305" evidence="3">
    <location>
        <begin position="76"/>
        <end position="198"/>
    </location>
</feature>
<dbReference type="Pfam" id="PF03713">
    <property type="entry name" value="DUF305"/>
    <property type="match status" value="1"/>
</dbReference>
<dbReference type="PROSITE" id="PS51257">
    <property type="entry name" value="PROKAR_LIPOPROTEIN"/>
    <property type="match status" value="1"/>
</dbReference>
<proteinExistence type="predicted"/>
<sequence>MRALVSASMSLFLAALLVTACATGSPTTTAPPLAAPSAAGQSGSVSPSGSASLFSPTDIAWLQLTVAMNERLLPVLDMVPGRTTDPAWQTFAARLGTAHRADLSTARRLLAESGAPATNPHEGHDMPGMVTEQELTTLRSVTGVAFQRLAGQHVRAHLQQAVRVATAEQRNGVYPATTALAAEVVRAGDAELTRLDRLTP</sequence>
<name>A0ABZ1PIW9_9ACTN</name>
<dbReference type="RefSeq" id="WP_328373909.1">
    <property type="nucleotide sequence ID" value="NZ_CP107936.1"/>
</dbReference>
<evidence type="ECO:0000313" key="4">
    <source>
        <dbReference type="EMBL" id="WUI84066.1"/>
    </source>
</evidence>
<dbReference type="InterPro" id="IPR012347">
    <property type="entry name" value="Ferritin-like"/>
</dbReference>
<evidence type="ECO:0000259" key="3">
    <source>
        <dbReference type="Pfam" id="PF03713"/>
    </source>
</evidence>
<evidence type="ECO:0000256" key="2">
    <source>
        <dbReference type="SAM" id="SignalP"/>
    </source>
</evidence>